<comment type="caution">
    <text evidence="2">The sequence shown here is derived from an EMBL/GenBank/DDBJ whole genome shotgun (WGS) entry which is preliminary data.</text>
</comment>
<proteinExistence type="predicted"/>
<feature type="chain" id="PRO_5046588302" description="Tetratricopeptide repeat protein" evidence="1">
    <location>
        <begin position="21"/>
        <end position="417"/>
    </location>
</feature>
<organism evidence="2 3">
    <name type="scientific">Roseateles subflavus</name>
    <dbReference type="NCBI Taxonomy" id="3053353"/>
    <lineage>
        <taxon>Bacteria</taxon>
        <taxon>Pseudomonadati</taxon>
        <taxon>Pseudomonadota</taxon>
        <taxon>Betaproteobacteria</taxon>
        <taxon>Burkholderiales</taxon>
        <taxon>Sphaerotilaceae</taxon>
        <taxon>Roseateles</taxon>
    </lineage>
</organism>
<feature type="signal peptide" evidence="1">
    <location>
        <begin position="1"/>
        <end position="20"/>
    </location>
</feature>
<keyword evidence="1" id="KW-0732">Signal</keyword>
<evidence type="ECO:0000256" key="1">
    <source>
        <dbReference type="SAM" id="SignalP"/>
    </source>
</evidence>
<sequence length="417" mass="44572">MKIKALATAAVGAMALVLGAGPQGEIGFSQASAQSEGVRPEIGKPLKEAGALIKAGKYKEALGKVRDAEAVSGRTASENYQLEYMRVAAASGASDTDSMVKGFEALKASGKLGAADQLRMIESIAGTYLRNRDHAKALTWAQRYFKEGGTSATMKEVLSQAQYLSGDMVSIIKETSEEVAADERAGRTPSQNKLNLLLNAAMKAKDSNTEASALEKLLTYYPRKELWADVLSRVQQKPSFSDRFSLDIYRLKLATGNFKDANDYMESAQLAVQAGFPDEGKQIIDKGFAAGTLGQGNEGARHKRLQDLIVKKVAEAKAGAAAAEKEAQDAKDGNALVTLGLAYAFRGEGAKGAKLIEQGIAKGNLKRPEDAKLYQGLAYFQGGDVTKAQAAWRSVKGTDGVQDMARLWSVYARGAKR</sequence>
<evidence type="ECO:0000313" key="2">
    <source>
        <dbReference type="EMBL" id="MDL5033731.1"/>
    </source>
</evidence>
<gene>
    <name evidence="2" type="ORF">QRD43_17605</name>
</gene>
<dbReference type="InterPro" id="IPR011990">
    <property type="entry name" value="TPR-like_helical_dom_sf"/>
</dbReference>
<protein>
    <recommendedName>
        <fullName evidence="4">Tetratricopeptide repeat protein</fullName>
    </recommendedName>
</protein>
<dbReference type="Gene3D" id="1.25.40.10">
    <property type="entry name" value="Tetratricopeptide repeat domain"/>
    <property type="match status" value="1"/>
</dbReference>
<dbReference type="RefSeq" id="WP_285983812.1">
    <property type="nucleotide sequence ID" value="NZ_JASVDS010000005.1"/>
</dbReference>
<evidence type="ECO:0000313" key="3">
    <source>
        <dbReference type="Proteomes" id="UP001238603"/>
    </source>
</evidence>
<name>A0ABT7LQF7_9BURK</name>
<accession>A0ABT7LQF7</accession>
<evidence type="ECO:0008006" key="4">
    <source>
        <dbReference type="Google" id="ProtNLM"/>
    </source>
</evidence>
<keyword evidence="3" id="KW-1185">Reference proteome</keyword>
<reference evidence="2 3" key="1">
    <citation type="submission" date="2023-06" db="EMBL/GenBank/DDBJ databases">
        <title>Pelomonas sp. APW6 16S ribosomal RNA gene genome sequencing and assembly.</title>
        <authorList>
            <person name="Woo H."/>
        </authorList>
    </citation>
    <scope>NUCLEOTIDE SEQUENCE [LARGE SCALE GENOMIC DNA]</scope>
    <source>
        <strain evidence="2 3">APW6</strain>
    </source>
</reference>
<dbReference type="Proteomes" id="UP001238603">
    <property type="component" value="Unassembled WGS sequence"/>
</dbReference>
<dbReference type="EMBL" id="JASVDS010000005">
    <property type="protein sequence ID" value="MDL5033731.1"/>
    <property type="molecule type" value="Genomic_DNA"/>
</dbReference>